<dbReference type="PROSITE" id="PS00107">
    <property type="entry name" value="PROTEIN_KINASE_ATP"/>
    <property type="match status" value="1"/>
</dbReference>
<feature type="compositionally biased region" description="Low complexity" evidence="6">
    <location>
        <begin position="283"/>
        <end position="296"/>
    </location>
</feature>
<gene>
    <name evidence="9" type="ORF">Psi02_39450</name>
</gene>
<keyword evidence="4 5" id="KW-0067">ATP-binding</keyword>
<evidence type="ECO:0000256" key="4">
    <source>
        <dbReference type="ARBA" id="ARBA00022840"/>
    </source>
</evidence>
<dbReference type="Gene3D" id="3.30.200.20">
    <property type="entry name" value="Phosphorylase Kinase, domain 1"/>
    <property type="match status" value="1"/>
</dbReference>
<dbReference type="AlphaFoldDB" id="A0A8J3UQ93"/>
<name>A0A8J3UQ93_9ACTN</name>
<evidence type="ECO:0000259" key="8">
    <source>
        <dbReference type="PROSITE" id="PS50011"/>
    </source>
</evidence>
<feature type="transmembrane region" description="Helical" evidence="7">
    <location>
        <begin position="590"/>
        <end position="610"/>
    </location>
</feature>
<evidence type="ECO:0000256" key="5">
    <source>
        <dbReference type="PROSITE-ProRule" id="PRU10141"/>
    </source>
</evidence>
<evidence type="ECO:0000313" key="10">
    <source>
        <dbReference type="Proteomes" id="UP000644610"/>
    </source>
</evidence>
<feature type="transmembrane region" description="Helical" evidence="7">
    <location>
        <begin position="495"/>
        <end position="522"/>
    </location>
</feature>
<dbReference type="Proteomes" id="UP000644610">
    <property type="component" value="Unassembled WGS sequence"/>
</dbReference>
<keyword evidence="3" id="KW-0418">Kinase</keyword>
<keyword evidence="1" id="KW-0808">Transferase</keyword>
<protein>
    <recommendedName>
        <fullName evidence="8">Protein kinase domain-containing protein</fullName>
    </recommendedName>
</protein>
<dbReference type="GO" id="GO:0005524">
    <property type="term" value="F:ATP binding"/>
    <property type="evidence" value="ECO:0007669"/>
    <property type="project" value="UniProtKB-UniRule"/>
</dbReference>
<dbReference type="GO" id="GO:0004674">
    <property type="term" value="F:protein serine/threonine kinase activity"/>
    <property type="evidence" value="ECO:0007669"/>
    <property type="project" value="TreeGrafter"/>
</dbReference>
<dbReference type="InterPro" id="IPR000719">
    <property type="entry name" value="Prot_kinase_dom"/>
</dbReference>
<feature type="domain" description="Protein kinase" evidence="8">
    <location>
        <begin position="10"/>
        <end position="261"/>
    </location>
</feature>
<feature type="region of interest" description="Disordered" evidence="6">
    <location>
        <begin position="282"/>
        <end position="376"/>
    </location>
</feature>
<keyword evidence="7" id="KW-0472">Membrane</keyword>
<proteinExistence type="predicted"/>
<dbReference type="InterPro" id="IPR017441">
    <property type="entry name" value="Protein_kinase_ATP_BS"/>
</dbReference>
<dbReference type="PANTHER" id="PTHR43289:SF34">
    <property type="entry name" value="SERINE_THREONINE-PROTEIN KINASE YBDM-RELATED"/>
    <property type="match status" value="1"/>
</dbReference>
<dbReference type="SUPFAM" id="SSF56112">
    <property type="entry name" value="Protein kinase-like (PK-like)"/>
    <property type="match status" value="1"/>
</dbReference>
<evidence type="ECO:0000256" key="1">
    <source>
        <dbReference type="ARBA" id="ARBA00022679"/>
    </source>
</evidence>
<keyword evidence="10" id="KW-1185">Reference proteome</keyword>
<dbReference type="PANTHER" id="PTHR43289">
    <property type="entry name" value="MITOGEN-ACTIVATED PROTEIN KINASE KINASE KINASE 20-RELATED"/>
    <property type="match status" value="1"/>
</dbReference>
<feature type="region of interest" description="Disordered" evidence="6">
    <location>
        <begin position="394"/>
        <end position="417"/>
    </location>
</feature>
<evidence type="ECO:0000256" key="6">
    <source>
        <dbReference type="SAM" id="MobiDB-lite"/>
    </source>
</evidence>
<reference evidence="9" key="1">
    <citation type="submission" date="2021-01" db="EMBL/GenBank/DDBJ databases">
        <title>Whole genome shotgun sequence of Planotetraspora silvatica NBRC 100141.</title>
        <authorList>
            <person name="Komaki H."/>
            <person name="Tamura T."/>
        </authorList>
    </citation>
    <scope>NUCLEOTIDE SEQUENCE</scope>
    <source>
        <strain evidence="9">NBRC 100141</strain>
    </source>
</reference>
<dbReference type="Pfam" id="PF00069">
    <property type="entry name" value="Pkinase"/>
    <property type="match status" value="1"/>
</dbReference>
<dbReference type="Gene3D" id="1.10.510.10">
    <property type="entry name" value="Transferase(Phosphotransferase) domain 1"/>
    <property type="match status" value="1"/>
</dbReference>
<feature type="transmembrane region" description="Helical" evidence="7">
    <location>
        <begin position="631"/>
        <end position="654"/>
    </location>
</feature>
<dbReference type="InterPro" id="IPR011009">
    <property type="entry name" value="Kinase-like_dom_sf"/>
</dbReference>
<dbReference type="CDD" id="cd14014">
    <property type="entry name" value="STKc_PknB_like"/>
    <property type="match status" value="1"/>
</dbReference>
<evidence type="ECO:0000313" key="9">
    <source>
        <dbReference type="EMBL" id="GII47521.1"/>
    </source>
</evidence>
<dbReference type="RefSeq" id="WP_203976127.1">
    <property type="nucleotide sequence ID" value="NZ_BAAAKY010000050.1"/>
</dbReference>
<evidence type="ECO:0000256" key="3">
    <source>
        <dbReference type="ARBA" id="ARBA00022777"/>
    </source>
</evidence>
<dbReference type="PROSITE" id="PS00108">
    <property type="entry name" value="PROTEIN_KINASE_ST"/>
    <property type="match status" value="1"/>
</dbReference>
<keyword evidence="7" id="KW-1133">Transmembrane helix</keyword>
<accession>A0A8J3UQ93</accession>
<keyword evidence="2 5" id="KW-0547">Nucleotide-binding</keyword>
<dbReference type="PROSITE" id="PS50011">
    <property type="entry name" value="PROTEIN_KINASE_DOM"/>
    <property type="match status" value="1"/>
</dbReference>
<dbReference type="EMBL" id="BOOQ01000026">
    <property type="protein sequence ID" value="GII47521.1"/>
    <property type="molecule type" value="Genomic_DNA"/>
</dbReference>
<sequence>MNQDDRLGPYRLLKRLGEGGMGVVHLALDARGRQVAVKVLRPEVAGDDVARRRLSREVETMRRVRGSHIAEVVDADVTGRRPYIVTRYVPGRAIDEMVKQDGPFSLDVLLKVARGVAEALVAVHAAGVIHRDLKPGNVLMLDDEPVLIDFGIAQAVDATRLTQTGMFIGTPGYLAPEIIEGQEGGSEVDVHAWAGTLLYAATGQPPFGKGTLEMIFFNITSGKANVEAAPELLRPVLRAAFHRDPAKRPAAAELLQWIDRLTPRRTGFTPPDEISTVAEVDEGLPSGASGPSGRPGHATPPAPSAHSGHSVPSRPRWSPPSPSQPGGEFVSLLNDGPAAQQGDPFPTVRVTGEDLRNAGLPSGPSGRIPAEGDIPTRRVTPEELREAAMPSQAFYEQAPGSKPAETHERAPRVQQHPAPFPPAVRVPPHEVPPHGAPPHGVPPYRAAPHVASPAMGVLHASTPGTPGTMPSARVAPSTGGALLQRPKAYGVASTMLLIAMTGLAVIAPVAVCLIALPAVVLLRAADLAQPRLSSRRPAGAAAADVVRVLGEPASLIKSIGITALLVPLAAVPGTFVTVLLTLMARSMPDSAAWGWGVAVGLLIVCAGPGVQGPGRQMRRTLASLAPGGAAAVRLAWGAGVLAALVGLVALTSVMGRPIAGHLWGSADVQPVDQRLTELRGTGYR</sequence>
<organism evidence="9 10">
    <name type="scientific">Planotetraspora silvatica</name>
    <dbReference type="NCBI Taxonomy" id="234614"/>
    <lineage>
        <taxon>Bacteria</taxon>
        <taxon>Bacillati</taxon>
        <taxon>Actinomycetota</taxon>
        <taxon>Actinomycetes</taxon>
        <taxon>Streptosporangiales</taxon>
        <taxon>Streptosporangiaceae</taxon>
        <taxon>Planotetraspora</taxon>
    </lineage>
</organism>
<feature type="transmembrane region" description="Helical" evidence="7">
    <location>
        <begin position="564"/>
        <end position="584"/>
    </location>
</feature>
<evidence type="ECO:0000256" key="2">
    <source>
        <dbReference type="ARBA" id="ARBA00022741"/>
    </source>
</evidence>
<comment type="caution">
    <text evidence="9">The sequence shown here is derived from an EMBL/GenBank/DDBJ whole genome shotgun (WGS) entry which is preliminary data.</text>
</comment>
<feature type="binding site" evidence="5">
    <location>
        <position position="38"/>
    </location>
    <ligand>
        <name>ATP</name>
        <dbReference type="ChEBI" id="CHEBI:30616"/>
    </ligand>
</feature>
<dbReference type="SMART" id="SM00220">
    <property type="entry name" value="S_TKc"/>
    <property type="match status" value="1"/>
</dbReference>
<dbReference type="InterPro" id="IPR008271">
    <property type="entry name" value="Ser/Thr_kinase_AS"/>
</dbReference>
<keyword evidence="7" id="KW-0812">Transmembrane</keyword>
<evidence type="ECO:0000256" key="7">
    <source>
        <dbReference type="SAM" id="Phobius"/>
    </source>
</evidence>